<dbReference type="Pfam" id="PF00636">
    <property type="entry name" value="Ribonuclease_3"/>
    <property type="match status" value="1"/>
</dbReference>
<keyword evidence="2" id="KW-0255">Endonuclease</keyword>
<evidence type="ECO:0000313" key="8">
    <source>
        <dbReference type="Proteomes" id="UP000639643"/>
    </source>
</evidence>
<dbReference type="SMART" id="SM00535">
    <property type="entry name" value="RIBOc"/>
    <property type="match status" value="1"/>
</dbReference>
<dbReference type="GO" id="GO:0034475">
    <property type="term" value="P:U4 snRNA 3'-end processing"/>
    <property type="evidence" value="ECO:0007669"/>
    <property type="project" value="TreeGrafter"/>
</dbReference>
<evidence type="ECO:0000256" key="4">
    <source>
        <dbReference type="ARBA" id="ARBA00022884"/>
    </source>
</evidence>
<proteinExistence type="predicted"/>
<protein>
    <submittedName>
        <fullName evidence="7">RNase3 domain-containing protein</fullName>
    </submittedName>
</protein>
<gene>
    <name evidence="7" type="ORF">CMUS01_02586</name>
</gene>
<dbReference type="GO" id="GO:0006369">
    <property type="term" value="P:termination of RNA polymerase II transcription"/>
    <property type="evidence" value="ECO:0007669"/>
    <property type="project" value="TreeGrafter"/>
</dbReference>
<dbReference type="PROSITE" id="PS50142">
    <property type="entry name" value="RNASE_3_2"/>
    <property type="match status" value="1"/>
</dbReference>
<organism evidence="7 8">
    <name type="scientific">Colletotrichum musicola</name>
    <dbReference type="NCBI Taxonomy" id="2175873"/>
    <lineage>
        <taxon>Eukaryota</taxon>
        <taxon>Fungi</taxon>
        <taxon>Dikarya</taxon>
        <taxon>Ascomycota</taxon>
        <taxon>Pezizomycotina</taxon>
        <taxon>Sordariomycetes</taxon>
        <taxon>Hypocreomycetidae</taxon>
        <taxon>Glomerellales</taxon>
        <taxon>Glomerellaceae</taxon>
        <taxon>Colletotrichum</taxon>
        <taxon>Colletotrichum orchidearum species complex</taxon>
    </lineage>
</organism>
<keyword evidence="4" id="KW-0694">RNA-binding</keyword>
<dbReference type="GO" id="GO:0006364">
    <property type="term" value="P:rRNA processing"/>
    <property type="evidence" value="ECO:0007669"/>
    <property type="project" value="TreeGrafter"/>
</dbReference>
<evidence type="ECO:0000259" key="6">
    <source>
        <dbReference type="PROSITE" id="PS50142"/>
    </source>
</evidence>
<dbReference type="EMBL" id="WIGM01000055">
    <property type="protein sequence ID" value="KAF6842930.1"/>
    <property type="molecule type" value="Genomic_DNA"/>
</dbReference>
<accession>A0A8H6NUX6</accession>
<dbReference type="SUPFAM" id="SSF69065">
    <property type="entry name" value="RNase III domain-like"/>
    <property type="match status" value="1"/>
</dbReference>
<dbReference type="InterPro" id="IPR036389">
    <property type="entry name" value="RNase_III_sf"/>
</dbReference>
<dbReference type="InterPro" id="IPR000999">
    <property type="entry name" value="RNase_III_dom"/>
</dbReference>
<feature type="domain" description="RNase III" evidence="6">
    <location>
        <begin position="151"/>
        <end position="264"/>
    </location>
</feature>
<dbReference type="InterPro" id="IPR014720">
    <property type="entry name" value="dsRBD_dom"/>
</dbReference>
<dbReference type="Gene3D" id="1.10.1520.10">
    <property type="entry name" value="Ribonuclease III domain"/>
    <property type="match status" value="1"/>
</dbReference>
<dbReference type="PROSITE" id="PS00517">
    <property type="entry name" value="RNASE_3_1"/>
    <property type="match status" value="1"/>
</dbReference>
<evidence type="ECO:0000256" key="5">
    <source>
        <dbReference type="SAM" id="MobiDB-lite"/>
    </source>
</evidence>
<comment type="caution">
    <text evidence="7">The sequence shown here is derived from an EMBL/GenBank/DDBJ whole genome shotgun (WGS) entry which is preliminary data.</text>
</comment>
<name>A0A8H6NUX6_9PEZI</name>
<dbReference type="CDD" id="cd00593">
    <property type="entry name" value="RIBOc"/>
    <property type="match status" value="1"/>
</dbReference>
<dbReference type="PANTHER" id="PTHR11207:SF0">
    <property type="entry name" value="RIBONUCLEASE 3"/>
    <property type="match status" value="1"/>
</dbReference>
<dbReference type="GO" id="GO:0004525">
    <property type="term" value="F:ribonuclease III activity"/>
    <property type="evidence" value="ECO:0007669"/>
    <property type="project" value="InterPro"/>
</dbReference>
<dbReference type="GO" id="GO:0005654">
    <property type="term" value="C:nucleoplasm"/>
    <property type="evidence" value="ECO:0007669"/>
    <property type="project" value="TreeGrafter"/>
</dbReference>
<dbReference type="Gene3D" id="3.30.160.20">
    <property type="match status" value="1"/>
</dbReference>
<evidence type="ECO:0000256" key="1">
    <source>
        <dbReference type="ARBA" id="ARBA00022722"/>
    </source>
</evidence>
<dbReference type="AlphaFoldDB" id="A0A8H6NUX6"/>
<keyword evidence="3" id="KW-0378">Hydrolase</keyword>
<keyword evidence="1" id="KW-0540">Nuclease</keyword>
<dbReference type="Pfam" id="PF00035">
    <property type="entry name" value="dsrm"/>
    <property type="match status" value="1"/>
</dbReference>
<feature type="region of interest" description="Disordered" evidence="5">
    <location>
        <begin position="1"/>
        <end position="24"/>
    </location>
</feature>
<keyword evidence="8" id="KW-1185">Reference proteome</keyword>
<evidence type="ECO:0000313" key="7">
    <source>
        <dbReference type="EMBL" id="KAF6842930.1"/>
    </source>
</evidence>
<dbReference type="GO" id="GO:0003723">
    <property type="term" value="F:RNA binding"/>
    <property type="evidence" value="ECO:0007669"/>
    <property type="project" value="UniProtKB-KW"/>
</dbReference>
<sequence>MSKRSSSGKLPPGKKRRPENDPVELLLSRSDELLKCIQELKASSTDSSSQSEALQNLRGLSKTLLPLFKYLAGEETAQAVGVSETSQKKRKISISRLEKTHDECQNESPNETIDGLPIPSFTLLKPWTAPEISTSLPALPKITNPVLEMAAFTHPGMISHKGALSYDRLEWLGDAYVELISSALIFKTFGGLPTGKCSQIREVLVRNSNLADYSAKYGLMQRAKMPQEFDPNSKVMVKAKDHEIRKARGDLFEAYVAAVILSDPVEGLPRAAEWLKTLWSSTIKDQIRKAAKEPKLQTVKELGAPSSVSEEVTMPPKVRLTQAIGAPGISIRYEDMPNATKKDKLNKKLDLFTVGVYLDGWGEKNKLLATASDLNKKEAGQKAAEMALNNKKMIKVYMEKKKALRAAMGEPED</sequence>
<dbReference type="OrthoDB" id="2392202at2759"/>
<dbReference type="PANTHER" id="PTHR11207">
    <property type="entry name" value="RIBONUCLEASE III"/>
    <property type="match status" value="1"/>
</dbReference>
<dbReference type="SUPFAM" id="SSF54768">
    <property type="entry name" value="dsRNA-binding domain-like"/>
    <property type="match status" value="1"/>
</dbReference>
<evidence type="ECO:0000256" key="3">
    <source>
        <dbReference type="ARBA" id="ARBA00022801"/>
    </source>
</evidence>
<dbReference type="Proteomes" id="UP000639643">
    <property type="component" value="Unassembled WGS sequence"/>
</dbReference>
<reference evidence="7" key="1">
    <citation type="journal article" date="2020" name="Phytopathology">
        <title>Genome Sequence Resources of Colletotrichum truncatum, C. plurivorum, C. musicola, and C. sojae: Four Species Pathogenic to Soybean (Glycine max).</title>
        <authorList>
            <person name="Rogerio F."/>
            <person name="Boufleur T.R."/>
            <person name="Ciampi-Guillardi M."/>
            <person name="Sukno S.A."/>
            <person name="Thon M.R."/>
            <person name="Massola Junior N.S."/>
            <person name="Baroncelli R."/>
        </authorList>
    </citation>
    <scope>NUCLEOTIDE SEQUENCE</scope>
    <source>
        <strain evidence="7">LFN0074</strain>
    </source>
</reference>
<evidence type="ECO:0000256" key="2">
    <source>
        <dbReference type="ARBA" id="ARBA00022759"/>
    </source>
</evidence>